<dbReference type="AlphaFoldDB" id="A0AA38WIV4"/>
<comment type="caution">
    <text evidence="2">The sequence shown here is derived from an EMBL/GenBank/DDBJ whole genome shotgun (WGS) entry which is preliminary data.</text>
</comment>
<feature type="transmembrane region" description="Helical" evidence="1">
    <location>
        <begin position="198"/>
        <end position="216"/>
    </location>
</feature>
<dbReference type="InterPro" id="IPR008978">
    <property type="entry name" value="HSP20-like_chaperone"/>
</dbReference>
<dbReference type="CDD" id="cd06464">
    <property type="entry name" value="ACD_sHsps-like"/>
    <property type="match status" value="1"/>
</dbReference>
<name>A0AA38WIV4_9ASTR</name>
<sequence length="231" mass="26556">MDTELMKVADEFASFDLLKPKDRLSPAFSTQETHSMFIISAQLKGYSRRNIKVERNEDGSRITVIIEKPIQEILMVGGKVVKKNIDTQRFHNSFEIVHGVVLDKIKVAFNEDDSKLIIRIPKATKGFMGAAINELKTQEIPSEPTILLKVYTNEELSEQENQDTKDENDVVQHHFPSKEDASEEPKPHRRRFKMCKPLIFGSAFFISLIVMVFHVVQSEKPEKQKQKTNQD</sequence>
<dbReference type="Gene3D" id="2.60.40.790">
    <property type="match status" value="1"/>
</dbReference>
<protein>
    <recommendedName>
        <fullName evidence="4">SHSP domain-containing protein</fullName>
    </recommendedName>
</protein>
<evidence type="ECO:0000313" key="2">
    <source>
        <dbReference type="EMBL" id="KAJ9562672.1"/>
    </source>
</evidence>
<evidence type="ECO:0000313" key="3">
    <source>
        <dbReference type="Proteomes" id="UP001172457"/>
    </source>
</evidence>
<gene>
    <name evidence="2" type="ORF">OSB04_007832</name>
</gene>
<evidence type="ECO:0000256" key="1">
    <source>
        <dbReference type="SAM" id="Phobius"/>
    </source>
</evidence>
<dbReference type="Proteomes" id="UP001172457">
    <property type="component" value="Chromosome 2"/>
</dbReference>
<dbReference type="EMBL" id="JARYMX010000002">
    <property type="protein sequence ID" value="KAJ9562672.1"/>
    <property type="molecule type" value="Genomic_DNA"/>
</dbReference>
<evidence type="ECO:0008006" key="4">
    <source>
        <dbReference type="Google" id="ProtNLM"/>
    </source>
</evidence>
<keyword evidence="1" id="KW-0472">Membrane</keyword>
<proteinExistence type="predicted"/>
<dbReference type="SUPFAM" id="SSF49764">
    <property type="entry name" value="HSP20-like chaperones"/>
    <property type="match status" value="1"/>
</dbReference>
<keyword evidence="3" id="KW-1185">Reference proteome</keyword>
<organism evidence="2 3">
    <name type="scientific">Centaurea solstitialis</name>
    <name type="common">yellow star-thistle</name>
    <dbReference type="NCBI Taxonomy" id="347529"/>
    <lineage>
        <taxon>Eukaryota</taxon>
        <taxon>Viridiplantae</taxon>
        <taxon>Streptophyta</taxon>
        <taxon>Embryophyta</taxon>
        <taxon>Tracheophyta</taxon>
        <taxon>Spermatophyta</taxon>
        <taxon>Magnoliopsida</taxon>
        <taxon>eudicotyledons</taxon>
        <taxon>Gunneridae</taxon>
        <taxon>Pentapetalae</taxon>
        <taxon>asterids</taxon>
        <taxon>campanulids</taxon>
        <taxon>Asterales</taxon>
        <taxon>Asteraceae</taxon>
        <taxon>Carduoideae</taxon>
        <taxon>Cardueae</taxon>
        <taxon>Centaureinae</taxon>
        <taxon>Centaurea</taxon>
    </lineage>
</organism>
<keyword evidence="1" id="KW-0812">Transmembrane</keyword>
<reference evidence="2" key="1">
    <citation type="submission" date="2023-03" db="EMBL/GenBank/DDBJ databases">
        <title>Chromosome-scale reference genome and RAD-based genetic map of yellow starthistle (Centaurea solstitialis) reveal putative structural variation and QTLs associated with invader traits.</title>
        <authorList>
            <person name="Reatini B."/>
            <person name="Cang F.A."/>
            <person name="Jiang Q."/>
            <person name="Mckibben M.T.W."/>
            <person name="Barker M.S."/>
            <person name="Rieseberg L.H."/>
            <person name="Dlugosch K.M."/>
        </authorList>
    </citation>
    <scope>NUCLEOTIDE SEQUENCE</scope>
    <source>
        <strain evidence="2">CAN-66</strain>
        <tissue evidence="2">Leaf</tissue>
    </source>
</reference>
<keyword evidence="1" id="KW-1133">Transmembrane helix</keyword>
<accession>A0AA38WIV4</accession>